<reference evidence="6" key="1">
    <citation type="submission" date="2021-05" db="EMBL/GenBank/DDBJ databases">
        <authorList>
            <person name="Arsene-Ploetze F."/>
        </authorList>
    </citation>
    <scope>NUCLEOTIDE SEQUENCE</scope>
    <source>
        <strain evidence="6">DSM 42138</strain>
    </source>
</reference>
<keyword evidence="4" id="KW-0804">Transcription</keyword>
<feature type="domain" description="RNA polymerase sigma-70 region 2" evidence="5">
    <location>
        <begin position="32"/>
        <end position="100"/>
    </location>
</feature>
<comment type="caution">
    <text evidence="6">The sequence shown here is derived from an EMBL/GenBank/DDBJ whole genome shotgun (WGS) entry which is preliminary data.</text>
</comment>
<evidence type="ECO:0000256" key="1">
    <source>
        <dbReference type="ARBA" id="ARBA00023015"/>
    </source>
</evidence>
<protein>
    <recommendedName>
        <fullName evidence="5">RNA polymerase sigma-70 region 2 domain-containing protein</fullName>
    </recommendedName>
</protein>
<dbReference type="PANTHER" id="PTHR43133:SF50">
    <property type="entry name" value="ECF RNA POLYMERASE SIGMA FACTOR SIGM"/>
    <property type="match status" value="1"/>
</dbReference>
<dbReference type="AlphaFoldDB" id="A0A9W4DUH9"/>
<dbReference type="SUPFAM" id="SSF88946">
    <property type="entry name" value="Sigma2 domain of RNA polymerase sigma factors"/>
    <property type="match status" value="1"/>
</dbReference>
<evidence type="ECO:0000256" key="2">
    <source>
        <dbReference type="ARBA" id="ARBA00023082"/>
    </source>
</evidence>
<dbReference type="PANTHER" id="PTHR43133">
    <property type="entry name" value="RNA POLYMERASE ECF-TYPE SIGMA FACTO"/>
    <property type="match status" value="1"/>
</dbReference>
<dbReference type="InterPro" id="IPR007627">
    <property type="entry name" value="RNA_pol_sigma70_r2"/>
</dbReference>
<dbReference type="Proteomes" id="UP001152519">
    <property type="component" value="Unassembled WGS sequence"/>
</dbReference>
<name>A0A9W4DUH9_9ACTN</name>
<dbReference type="GO" id="GO:0016987">
    <property type="term" value="F:sigma factor activity"/>
    <property type="evidence" value="ECO:0007669"/>
    <property type="project" value="UniProtKB-KW"/>
</dbReference>
<gene>
    <name evidence="6" type="ORF">SCOCK_250016</name>
</gene>
<organism evidence="6 7">
    <name type="scientific">Actinacidiphila cocklensis</name>
    <dbReference type="NCBI Taxonomy" id="887465"/>
    <lineage>
        <taxon>Bacteria</taxon>
        <taxon>Bacillati</taxon>
        <taxon>Actinomycetota</taxon>
        <taxon>Actinomycetes</taxon>
        <taxon>Kitasatosporales</taxon>
        <taxon>Streptomycetaceae</taxon>
        <taxon>Actinacidiphila</taxon>
    </lineage>
</organism>
<evidence type="ECO:0000313" key="7">
    <source>
        <dbReference type="Proteomes" id="UP001152519"/>
    </source>
</evidence>
<sequence>MTGPIERGHVEDVPYEPPGRRKAVLDAEFDMFFRENKPELLRLAVGRLRNLSDADEALMDAALQIHRKWPVVQAHANPMALARRIVKSSCIDYYRRRARRDDRETALPETGYPTAPSADDLLEMRGHERLDHALATLESRAPKQAECVRLKFLGGCSSSVPSRMTNAFAASSSTASVMYRYTLFTASSNPAASCA</sequence>
<evidence type="ECO:0000259" key="5">
    <source>
        <dbReference type="Pfam" id="PF04542"/>
    </source>
</evidence>
<dbReference type="InterPro" id="IPR013325">
    <property type="entry name" value="RNA_pol_sigma_r2"/>
</dbReference>
<proteinExistence type="predicted"/>
<dbReference type="EMBL" id="CAJSLV010000054">
    <property type="protein sequence ID" value="CAG6394197.1"/>
    <property type="molecule type" value="Genomic_DNA"/>
</dbReference>
<keyword evidence="1" id="KW-0805">Transcription regulation</keyword>
<evidence type="ECO:0000313" key="6">
    <source>
        <dbReference type="EMBL" id="CAG6394197.1"/>
    </source>
</evidence>
<evidence type="ECO:0000256" key="4">
    <source>
        <dbReference type="ARBA" id="ARBA00023163"/>
    </source>
</evidence>
<dbReference type="Pfam" id="PF04542">
    <property type="entry name" value="Sigma70_r2"/>
    <property type="match status" value="1"/>
</dbReference>
<dbReference type="InterPro" id="IPR039425">
    <property type="entry name" value="RNA_pol_sigma-70-like"/>
</dbReference>
<evidence type="ECO:0000256" key="3">
    <source>
        <dbReference type="ARBA" id="ARBA00023125"/>
    </source>
</evidence>
<keyword evidence="7" id="KW-1185">Reference proteome</keyword>
<keyword evidence="2" id="KW-0731">Sigma factor</keyword>
<keyword evidence="3" id="KW-0238">DNA-binding</keyword>
<dbReference type="Gene3D" id="1.10.1740.10">
    <property type="match status" value="1"/>
</dbReference>
<accession>A0A9W4DUH9</accession>
<dbReference type="GO" id="GO:0003677">
    <property type="term" value="F:DNA binding"/>
    <property type="evidence" value="ECO:0007669"/>
    <property type="project" value="UniProtKB-KW"/>
</dbReference>
<dbReference type="GO" id="GO:0006352">
    <property type="term" value="P:DNA-templated transcription initiation"/>
    <property type="evidence" value="ECO:0007669"/>
    <property type="project" value="InterPro"/>
</dbReference>